<dbReference type="EMBL" id="QRDW01000018">
    <property type="protein sequence ID" value="RED43803.1"/>
    <property type="molecule type" value="Genomic_DNA"/>
</dbReference>
<evidence type="ECO:0000259" key="3">
    <source>
        <dbReference type="PROSITE" id="PS50110"/>
    </source>
</evidence>
<dbReference type="SUPFAM" id="SSF52172">
    <property type="entry name" value="CheY-like"/>
    <property type="match status" value="1"/>
</dbReference>
<proteinExistence type="predicted"/>
<sequence length="402" mass="44299">MKPSAISLTETVSTPEAMMDKTSILIVDDSPSSLALMAGMLEDGYCVATALSAEEAKRQVDEGPRFDILICDLMLGAQNGLDLAADIQGLIPHIATILVTGNASLESAQAAIRQGKVHRYLNKGGELSELLYAVEDCALLAQRQKIEAEVLERTLTGFVAVLFETLTSQLPNLKPKCLRLQELVNHLVDELKPEKPWQIRLAGSLLWIGFLKVPHGVMDKVSVCEQLSDEEWHLFNCHAHYAREMLRKMPQLAAIGDMVESAFQLAGGKDKNSCDRYGPHILKFCHDAVWLMEKMPPQDAATILMASGGEEGSPIKRQIARCLVDHLMGQSSGMVSNIVRLKRRVSLLLPGDRLAVDLKTLRGQLLLPKGQALTCSTIDHLKSLLIQERIEDNIEILRKSVV</sequence>
<dbReference type="GO" id="GO:0000160">
    <property type="term" value="P:phosphorelay signal transduction system"/>
    <property type="evidence" value="ECO:0007669"/>
    <property type="project" value="InterPro"/>
</dbReference>
<dbReference type="Pfam" id="PF13487">
    <property type="entry name" value="HD_5"/>
    <property type="match status" value="1"/>
</dbReference>
<dbReference type="SMART" id="SM00448">
    <property type="entry name" value="REC"/>
    <property type="match status" value="1"/>
</dbReference>
<reference evidence="4 5" key="1">
    <citation type="submission" date="2018-07" db="EMBL/GenBank/DDBJ databases">
        <title>Genomic Encyclopedia of Type Strains, Phase III (KMG-III): the genomes of soil and plant-associated and newly described type strains.</title>
        <authorList>
            <person name="Whitman W."/>
        </authorList>
    </citation>
    <scope>NUCLEOTIDE SEQUENCE [LARGE SCALE GENOMIC DNA]</scope>
    <source>
        <strain evidence="4 5">CECT 8488</strain>
    </source>
</reference>
<dbReference type="InterPro" id="IPR050595">
    <property type="entry name" value="Bact_response_regulator"/>
</dbReference>
<dbReference type="PROSITE" id="PS50110">
    <property type="entry name" value="RESPONSE_REGULATORY"/>
    <property type="match status" value="1"/>
</dbReference>
<accession>A0A3D9H2R5</accession>
<dbReference type="PANTHER" id="PTHR44591:SF3">
    <property type="entry name" value="RESPONSE REGULATORY DOMAIN-CONTAINING PROTEIN"/>
    <property type="match status" value="1"/>
</dbReference>
<evidence type="ECO:0000313" key="4">
    <source>
        <dbReference type="EMBL" id="RED43803.1"/>
    </source>
</evidence>
<dbReference type="InterPro" id="IPR001789">
    <property type="entry name" value="Sig_transdc_resp-reg_receiver"/>
</dbReference>
<dbReference type="Pfam" id="PF00072">
    <property type="entry name" value="Response_reg"/>
    <property type="match status" value="1"/>
</dbReference>
<name>A0A3D9H2R5_9PROT</name>
<feature type="domain" description="Response regulatory" evidence="3">
    <location>
        <begin position="23"/>
        <end position="138"/>
    </location>
</feature>
<gene>
    <name evidence="4" type="ORF">DFP90_11826</name>
</gene>
<keyword evidence="5" id="KW-1185">Reference proteome</keyword>
<evidence type="ECO:0000313" key="5">
    <source>
        <dbReference type="Proteomes" id="UP000256845"/>
    </source>
</evidence>
<comment type="caution">
    <text evidence="4">The sequence shown here is derived from an EMBL/GenBank/DDBJ whole genome shotgun (WGS) entry which is preliminary data.</text>
</comment>
<dbReference type="Gene3D" id="3.40.50.2300">
    <property type="match status" value="1"/>
</dbReference>
<dbReference type="InterPro" id="IPR011006">
    <property type="entry name" value="CheY-like_superfamily"/>
</dbReference>
<evidence type="ECO:0000256" key="1">
    <source>
        <dbReference type="ARBA" id="ARBA00022553"/>
    </source>
</evidence>
<dbReference type="Gene3D" id="1.10.3210.10">
    <property type="entry name" value="Hypothetical protein af1432"/>
    <property type="match status" value="1"/>
</dbReference>
<dbReference type="Proteomes" id="UP000256845">
    <property type="component" value="Unassembled WGS sequence"/>
</dbReference>
<feature type="modified residue" description="4-aspartylphosphate" evidence="2">
    <location>
        <position position="72"/>
    </location>
</feature>
<protein>
    <submittedName>
        <fullName evidence="4">Response regulator receiver domain-containing protein</fullName>
    </submittedName>
</protein>
<dbReference type="RefSeq" id="WP_181905506.1">
    <property type="nucleotide sequence ID" value="NZ_QRDW01000018.1"/>
</dbReference>
<keyword evidence="1 2" id="KW-0597">Phosphoprotein</keyword>
<dbReference type="PANTHER" id="PTHR44591">
    <property type="entry name" value="STRESS RESPONSE REGULATOR PROTEIN 1"/>
    <property type="match status" value="1"/>
</dbReference>
<organism evidence="4 5">
    <name type="scientific">Aestuariispira insulae</name>
    <dbReference type="NCBI Taxonomy" id="1461337"/>
    <lineage>
        <taxon>Bacteria</taxon>
        <taxon>Pseudomonadati</taxon>
        <taxon>Pseudomonadota</taxon>
        <taxon>Alphaproteobacteria</taxon>
        <taxon>Rhodospirillales</taxon>
        <taxon>Kiloniellaceae</taxon>
        <taxon>Aestuariispira</taxon>
    </lineage>
</organism>
<dbReference type="AlphaFoldDB" id="A0A3D9H2R5"/>
<evidence type="ECO:0000256" key="2">
    <source>
        <dbReference type="PROSITE-ProRule" id="PRU00169"/>
    </source>
</evidence>